<organism evidence="2 3">
    <name type="scientific">Nocardioides plantarum</name>
    <dbReference type="NCBI Taxonomy" id="29299"/>
    <lineage>
        <taxon>Bacteria</taxon>
        <taxon>Bacillati</taxon>
        <taxon>Actinomycetota</taxon>
        <taxon>Actinomycetes</taxon>
        <taxon>Propionibacteriales</taxon>
        <taxon>Nocardioidaceae</taxon>
        <taxon>Nocardioides</taxon>
    </lineage>
</organism>
<keyword evidence="2" id="KW-0560">Oxidoreductase</keyword>
<dbReference type="Pfam" id="PF01266">
    <property type="entry name" value="DAO"/>
    <property type="match status" value="1"/>
</dbReference>
<dbReference type="EC" id="1.-.-.-" evidence="2"/>
<evidence type="ECO:0000313" key="3">
    <source>
        <dbReference type="Proteomes" id="UP001589750"/>
    </source>
</evidence>
<dbReference type="Gene3D" id="3.50.50.60">
    <property type="entry name" value="FAD/NAD(P)-binding domain"/>
    <property type="match status" value="1"/>
</dbReference>
<dbReference type="InterPro" id="IPR036188">
    <property type="entry name" value="FAD/NAD-bd_sf"/>
</dbReference>
<comment type="caution">
    <text evidence="2">The sequence shown here is derived from an EMBL/GenBank/DDBJ whole genome shotgun (WGS) entry which is preliminary data.</text>
</comment>
<dbReference type="Proteomes" id="UP001589750">
    <property type="component" value="Unassembled WGS sequence"/>
</dbReference>
<name>A0ABV5K8C8_9ACTN</name>
<feature type="domain" description="FAD dependent oxidoreductase" evidence="1">
    <location>
        <begin position="44"/>
        <end position="407"/>
    </location>
</feature>
<keyword evidence="3" id="KW-1185">Reference proteome</keyword>
<gene>
    <name evidence="2" type="ORF">ACFFRI_02515</name>
</gene>
<dbReference type="SUPFAM" id="SSF51905">
    <property type="entry name" value="FAD/NAD(P)-binding domain"/>
    <property type="match status" value="1"/>
</dbReference>
<dbReference type="EMBL" id="JBHMDG010000002">
    <property type="protein sequence ID" value="MFB9311904.1"/>
    <property type="molecule type" value="Genomic_DNA"/>
</dbReference>
<protein>
    <submittedName>
        <fullName evidence="2">NAD(P)/FAD-dependent oxidoreductase</fullName>
        <ecNumber evidence="2">1.-.-.-</ecNumber>
    </submittedName>
</protein>
<dbReference type="Gene3D" id="3.30.9.10">
    <property type="entry name" value="D-Amino Acid Oxidase, subunit A, domain 2"/>
    <property type="match status" value="1"/>
</dbReference>
<evidence type="ECO:0000313" key="2">
    <source>
        <dbReference type="EMBL" id="MFB9311904.1"/>
    </source>
</evidence>
<sequence>MTSRAVAASAAHASLAEAEPAVFWLADPARPAPAPALVGQTTADLLVVGGGYSGLWAALQAKEDDPSRDVLVVEGHEVGWGASGRNGGFCSASLTHGEANGLERFPQEFDTLQRMGAQNLDGIEDTLRRHGIDAEWERTGELDLATAAWQVDDLRQLADTVNENGGSMRFLDADQARARVDSPTYLAALHDPDGVAMVHPAKLAWGLKRACLDLGVRLHEHTRVTDLSGDGAGLRATTDLGAVRAGKVVLATNAETGLLRRLQHFIVPVYDYVLVTEPLDADQLASIGWEGREGLADAANQFHYYRLTADNRILWGGYDAIYHYGGKVRAEYDHRPSTYRLLAEQFFETFPQLEGLAFTHRWGGAIDTCSRFTAFWGTAYAGRLAYVAGYTGLGVGASRFGARVLLDLVDGLDTERTRLHMVRSKPLPFPPEPIRFGAITATRMAIAAADRNGGQRNLWLRTLDKMGLGFES</sequence>
<dbReference type="InterPro" id="IPR006076">
    <property type="entry name" value="FAD-dep_OxRdtase"/>
</dbReference>
<reference evidence="2 3" key="1">
    <citation type="submission" date="2024-09" db="EMBL/GenBank/DDBJ databases">
        <authorList>
            <person name="Sun Q."/>
            <person name="Mori K."/>
        </authorList>
    </citation>
    <scope>NUCLEOTIDE SEQUENCE [LARGE SCALE GENOMIC DNA]</scope>
    <source>
        <strain evidence="2 3">JCM 9626</strain>
    </source>
</reference>
<evidence type="ECO:0000259" key="1">
    <source>
        <dbReference type="Pfam" id="PF01266"/>
    </source>
</evidence>
<accession>A0ABV5K8C8</accession>
<dbReference type="GO" id="GO:0016491">
    <property type="term" value="F:oxidoreductase activity"/>
    <property type="evidence" value="ECO:0007669"/>
    <property type="project" value="UniProtKB-KW"/>
</dbReference>
<dbReference type="RefSeq" id="WP_140010882.1">
    <property type="nucleotide sequence ID" value="NZ_JBHMDG010000002.1"/>
</dbReference>
<dbReference type="PANTHER" id="PTHR13847">
    <property type="entry name" value="SARCOSINE DEHYDROGENASE-RELATED"/>
    <property type="match status" value="1"/>
</dbReference>
<dbReference type="PANTHER" id="PTHR13847:SF281">
    <property type="entry name" value="FAD DEPENDENT OXIDOREDUCTASE DOMAIN-CONTAINING PROTEIN"/>
    <property type="match status" value="1"/>
</dbReference>
<proteinExistence type="predicted"/>